<organism evidence="2 3">
    <name type="scientific">Streptosporangium longisporum</name>
    <dbReference type="NCBI Taxonomy" id="46187"/>
    <lineage>
        <taxon>Bacteria</taxon>
        <taxon>Bacillati</taxon>
        <taxon>Actinomycetota</taxon>
        <taxon>Actinomycetes</taxon>
        <taxon>Streptosporangiales</taxon>
        <taxon>Streptosporangiaceae</taxon>
        <taxon>Streptosporangium</taxon>
    </lineage>
</organism>
<protein>
    <submittedName>
        <fullName evidence="2">Uncharacterized protein</fullName>
    </submittedName>
</protein>
<dbReference type="Proteomes" id="UP001499930">
    <property type="component" value="Unassembled WGS sequence"/>
</dbReference>
<gene>
    <name evidence="2" type="ORF">GCM10017559_61480</name>
</gene>
<proteinExistence type="predicted"/>
<feature type="region of interest" description="Disordered" evidence="1">
    <location>
        <begin position="88"/>
        <end position="131"/>
    </location>
</feature>
<evidence type="ECO:0000313" key="2">
    <source>
        <dbReference type="EMBL" id="GAA3027153.1"/>
    </source>
</evidence>
<reference evidence="3" key="1">
    <citation type="journal article" date="2019" name="Int. J. Syst. Evol. Microbiol.">
        <title>The Global Catalogue of Microorganisms (GCM) 10K type strain sequencing project: providing services to taxonomists for standard genome sequencing and annotation.</title>
        <authorList>
            <consortium name="The Broad Institute Genomics Platform"/>
            <consortium name="The Broad Institute Genome Sequencing Center for Infectious Disease"/>
            <person name="Wu L."/>
            <person name="Ma J."/>
        </authorList>
    </citation>
    <scope>NUCLEOTIDE SEQUENCE [LARGE SCALE GENOMIC DNA]</scope>
    <source>
        <strain evidence="3">JCM 3106</strain>
    </source>
</reference>
<accession>A0ABP6L2Q7</accession>
<dbReference type="EMBL" id="BAAAWD010000016">
    <property type="protein sequence ID" value="GAA3027153.1"/>
    <property type="molecule type" value="Genomic_DNA"/>
</dbReference>
<name>A0ABP6L2Q7_9ACTN</name>
<keyword evidence="3" id="KW-1185">Reference proteome</keyword>
<evidence type="ECO:0000256" key="1">
    <source>
        <dbReference type="SAM" id="MobiDB-lite"/>
    </source>
</evidence>
<sequence length="131" mass="14572">MGRMGFWSRLLHLAQDLEGIHKRLSRIEWEQSRLHGKADLIMTMQERIDALVKRLGDLTEGIRADLAKIKAENPNVDLGPLEARVATLEGLDAEYPPAPQEENPGVPPQEQTPDVPPQEETPGVPPQEAGR</sequence>
<evidence type="ECO:0000313" key="3">
    <source>
        <dbReference type="Proteomes" id="UP001499930"/>
    </source>
</evidence>
<comment type="caution">
    <text evidence="2">The sequence shown here is derived from an EMBL/GenBank/DDBJ whole genome shotgun (WGS) entry which is preliminary data.</text>
</comment>